<evidence type="ECO:0000313" key="4">
    <source>
        <dbReference type="Proteomes" id="UP000288805"/>
    </source>
</evidence>
<evidence type="ECO:0000313" key="3">
    <source>
        <dbReference type="EMBL" id="RVW74014.1"/>
    </source>
</evidence>
<sequence>MVDRRGESPSRDGEMDLDDSPSKSMLQGTNKGHQMKVSSRHSFSNSESNTEEEISNTGVKGFLGLLILFPFFLIGLRGEHYDRSRSVGEGPQFEVPLCVLSGDGTEENENGCWDLVETNGGSDKLGVRSGAQA</sequence>
<proteinExistence type="predicted"/>
<dbReference type="AlphaFoldDB" id="A0A438GP94"/>
<dbReference type="Proteomes" id="UP000288805">
    <property type="component" value="Unassembled WGS sequence"/>
</dbReference>
<feature type="region of interest" description="Disordered" evidence="1">
    <location>
        <begin position="1"/>
        <end position="55"/>
    </location>
</feature>
<organism evidence="3 4">
    <name type="scientific">Vitis vinifera</name>
    <name type="common">Grape</name>
    <dbReference type="NCBI Taxonomy" id="29760"/>
    <lineage>
        <taxon>Eukaryota</taxon>
        <taxon>Viridiplantae</taxon>
        <taxon>Streptophyta</taxon>
        <taxon>Embryophyta</taxon>
        <taxon>Tracheophyta</taxon>
        <taxon>Spermatophyta</taxon>
        <taxon>Magnoliopsida</taxon>
        <taxon>eudicotyledons</taxon>
        <taxon>Gunneridae</taxon>
        <taxon>Pentapetalae</taxon>
        <taxon>rosids</taxon>
        <taxon>Vitales</taxon>
        <taxon>Vitaceae</taxon>
        <taxon>Viteae</taxon>
        <taxon>Vitis</taxon>
    </lineage>
</organism>
<evidence type="ECO:0000256" key="1">
    <source>
        <dbReference type="SAM" id="MobiDB-lite"/>
    </source>
</evidence>
<protein>
    <submittedName>
        <fullName evidence="3">Uncharacterized protein</fullName>
    </submittedName>
</protein>
<feature type="transmembrane region" description="Helical" evidence="2">
    <location>
        <begin position="58"/>
        <end position="76"/>
    </location>
</feature>
<feature type="compositionally biased region" description="Basic and acidic residues" evidence="1">
    <location>
        <begin position="1"/>
        <end position="14"/>
    </location>
</feature>
<comment type="caution">
    <text evidence="3">The sequence shown here is derived from an EMBL/GenBank/DDBJ whole genome shotgun (WGS) entry which is preliminary data.</text>
</comment>
<feature type="compositionally biased region" description="Polar residues" evidence="1">
    <location>
        <begin position="22"/>
        <end position="32"/>
    </location>
</feature>
<gene>
    <name evidence="3" type="ORF">CK203_055873</name>
</gene>
<evidence type="ECO:0000256" key="2">
    <source>
        <dbReference type="SAM" id="Phobius"/>
    </source>
</evidence>
<keyword evidence="2" id="KW-0472">Membrane</keyword>
<accession>A0A438GP94</accession>
<keyword evidence="2" id="KW-0812">Transmembrane</keyword>
<reference evidence="3 4" key="1">
    <citation type="journal article" date="2018" name="PLoS Genet.">
        <title>Population sequencing reveals clonal diversity and ancestral inbreeding in the grapevine cultivar Chardonnay.</title>
        <authorList>
            <person name="Roach M.J."/>
            <person name="Johnson D.L."/>
            <person name="Bohlmann J."/>
            <person name="van Vuuren H.J."/>
            <person name="Jones S.J."/>
            <person name="Pretorius I.S."/>
            <person name="Schmidt S.A."/>
            <person name="Borneman A.R."/>
        </authorList>
    </citation>
    <scope>NUCLEOTIDE SEQUENCE [LARGE SCALE GENOMIC DNA]</scope>
    <source>
        <strain evidence="4">cv. Chardonnay</strain>
        <tissue evidence="3">Leaf</tissue>
    </source>
</reference>
<keyword evidence="2" id="KW-1133">Transmembrane helix</keyword>
<dbReference type="EMBL" id="QGNW01000378">
    <property type="protein sequence ID" value="RVW74014.1"/>
    <property type="molecule type" value="Genomic_DNA"/>
</dbReference>
<name>A0A438GP94_VITVI</name>